<reference evidence="1 2" key="1">
    <citation type="journal article" date="2015" name="Nature">
        <title>rRNA introns, odd ribosomes, and small enigmatic genomes across a large radiation of phyla.</title>
        <authorList>
            <person name="Brown C.T."/>
            <person name="Hug L.A."/>
            <person name="Thomas B.C."/>
            <person name="Sharon I."/>
            <person name="Castelle C.J."/>
            <person name="Singh A."/>
            <person name="Wilkins M.J."/>
            <person name="Williams K.H."/>
            <person name="Banfield J.F."/>
        </authorList>
    </citation>
    <scope>NUCLEOTIDE SEQUENCE [LARGE SCALE GENOMIC DNA]</scope>
</reference>
<proteinExistence type="predicted"/>
<dbReference type="AlphaFoldDB" id="A0A0G0V7L8"/>
<dbReference type="Proteomes" id="UP000034746">
    <property type="component" value="Unassembled WGS sequence"/>
</dbReference>
<name>A0A0G0V7L8_9BACT</name>
<gene>
    <name evidence="1" type="ORF">UU48_C0021G0009</name>
</gene>
<sequence length="120" mass="13334">MPVDEKKLFSEFTTQLEDAADGVAIHSADINFPPAVKESDIRSWEADISAKREAYDKAKVISDGLHDAYEKAFKEYQAKFSSVCTSLYGFHGKQNPIVADYGLKPYKKTGKTGPRVKKAT</sequence>
<comment type="caution">
    <text evidence="1">The sequence shown here is derived from an EMBL/GenBank/DDBJ whole genome shotgun (WGS) entry which is preliminary data.</text>
</comment>
<protein>
    <submittedName>
        <fullName evidence="1">Uncharacterized protein</fullName>
    </submittedName>
</protein>
<dbReference type="EMBL" id="LCAU01000021">
    <property type="protein sequence ID" value="KKR96944.1"/>
    <property type="molecule type" value="Genomic_DNA"/>
</dbReference>
<evidence type="ECO:0000313" key="1">
    <source>
        <dbReference type="EMBL" id="KKR96944.1"/>
    </source>
</evidence>
<organism evidence="1 2">
    <name type="scientific">Candidatus Uhrbacteria bacterium GW2011_GWF2_41_16</name>
    <dbReference type="NCBI Taxonomy" id="1618997"/>
    <lineage>
        <taxon>Bacteria</taxon>
        <taxon>Candidatus Uhriibacteriota</taxon>
    </lineage>
</organism>
<evidence type="ECO:0000313" key="2">
    <source>
        <dbReference type="Proteomes" id="UP000034746"/>
    </source>
</evidence>
<accession>A0A0G0V7L8</accession>